<accession>A0A150L8X9</accession>
<sequence>MKYIIDHFEEKFAVCEDPEGKLVDIERSKIPKEAKEGDVLICQNGRFAVDKKQTEKLRREIERLMEEVWED</sequence>
<organism evidence="1 2">
    <name type="scientific">Caldibacillus debilis</name>
    <dbReference type="NCBI Taxonomy" id="301148"/>
    <lineage>
        <taxon>Bacteria</taxon>
        <taxon>Bacillati</taxon>
        <taxon>Bacillota</taxon>
        <taxon>Bacilli</taxon>
        <taxon>Bacillales</taxon>
        <taxon>Bacillaceae</taxon>
        <taxon>Caldibacillus</taxon>
    </lineage>
</organism>
<evidence type="ECO:0008006" key="3">
    <source>
        <dbReference type="Google" id="ProtNLM"/>
    </source>
</evidence>
<evidence type="ECO:0000313" key="1">
    <source>
        <dbReference type="EMBL" id="KYD08781.1"/>
    </source>
</evidence>
<name>A0A150L8X9_9BACI</name>
<dbReference type="Proteomes" id="UP000075683">
    <property type="component" value="Unassembled WGS sequence"/>
</dbReference>
<proteinExistence type="predicted"/>
<dbReference type="STRING" id="301148.B4135_0463"/>
<dbReference type="InterPro" id="IPR021377">
    <property type="entry name" value="DUF3006"/>
</dbReference>
<dbReference type="Pfam" id="PF11213">
    <property type="entry name" value="DUF3006"/>
    <property type="match status" value="1"/>
</dbReference>
<dbReference type="EMBL" id="LQYT01000135">
    <property type="protein sequence ID" value="KYD08781.1"/>
    <property type="molecule type" value="Genomic_DNA"/>
</dbReference>
<protein>
    <recommendedName>
        <fullName evidence="3">DUF3006 domain-containing protein</fullName>
    </recommendedName>
</protein>
<gene>
    <name evidence="1" type="ORF">B4135_0463</name>
</gene>
<dbReference type="RefSeq" id="WP_061570128.1">
    <property type="nucleotide sequence ID" value="NZ_LQYT01000135.1"/>
</dbReference>
<comment type="caution">
    <text evidence="1">The sequence shown here is derived from an EMBL/GenBank/DDBJ whole genome shotgun (WGS) entry which is preliminary data.</text>
</comment>
<dbReference type="PATRIC" id="fig|301148.3.peg.2109"/>
<reference evidence="1 2" key="1">
    <citation type="submission" date="2016-01" db="EMBL/GenBank/DDBJ databases">
        <title>Draft Genome Sequences of Seven Thermophilic Sporeformers Isolated from Foods.</title>
        <authorList>
            <person name="Berendsen E.M."/>
            <person name="Wells-Bennik M.H."/>
            <person name="Krawcyk A.O."/>
            <person name="De Jong A."/>
            <person name="Holsappel S."/>
            <person name="Eijlander R.T."/>
            <person name="Kuipers O.P."/>
        </authorList>
    </citation>
    <scope>NUCLEOTIDE SEQUENCE [LARGE SCALE GENOMIC DNA]</scope>
    <source>
        <strain evidence="1 2">B4135</strain>
    </source>
</reference>
<dbReference type="OrthoDB" id="164847at2"/>
<dbReference type="AlphaFoldDB" id="A0A150L8X9"/>
<evidence type="ECO:0000313" key="2">
    <source>
        <dbReference type="Proteomes" id="UP000075683"/>
    </source>
</evidence>